<dbReference type="AlphaFoldDB" id="G2GMI7"/>
<keyword evidence="2" id="KW-1185">Reference proteome</keyword>
<dbReference type="RefSeq" id="WP_007503733.1">
    <property type="nucleotide sequence ID" value="NZ_AGBF01000245.1"/>
</dbReference>
<comment type="caution">
    <text evidence="1">The sequence shown here is derived from an EMBL/GenBank/DDBJ whole genome shotgun (WGS) entry which is preliminary data.</text>
</comment>
<dbReference type="OrthoDB" id="4322142at2"/>
<reference evidence="1 2" key="1">
    <citation type="submission" date="2011-08" db="EMBL/GenBank/DDBJ databases">
        <authorList>
            <person name="Lin Y."/>
            <person name="Hao X."/>
            <person name="Johnstone L."/>
            <person name="Miller S.J."/>
            <person name="Wei G."/>
            <person name="Rensing C."/>
        </authorList>
    </citation>
    <scope>NUCLEOTIDE SEQUENCE [LARGE SCALE GENOMIC DNA]</scope>
    <source>
        <strain evidence="1 2">K42</strain>
    </source>
</reference>
<evidence type="ECO:0000313" key="2">
    <source>
        <dbReference type="Proteomes" id="UP000004217"/>
    </source>
</evidence>
<gene>
    <name evidence="1" type="ORF">SZN_33696</name>
</gene>
<dbReference type="PATRIC" id="fig|700597.3.peg.6588"/>
<accession>G2GMI7</accession>
<organism evidence="1 2">
    <name type="scientific">Streptomyces zinciresistens K42</name>
    <dbReference type="NCBI Taxonomy" id="700597"/>
    <lineage>
        <taxon>Bacteria</taxon>
        <taxon>Bacillati</taxon>
        <taxon>Actinomycetota</taxon>
        <taxon>Actinomycetes</taxon>
        <taxon>Kitasatosporales</taxon>
        <taxon>Streptomycetaceae</taxon>
        <taxon>Streptomyces</taxon>
    </lineage>
</organism>
<protein>
    <submittedName>
        <fullName evidence="1">Transposase IS4 family protein</fullName>
    </submittedName>
</protein>
<sequence>MADATATRPAIDPDRASFAIALNTARDLLIQAAGIFTDTVVDLVGTIGRRVLADLMPARRIRTRPRVVKRAISKYNARGTVDRTSYKATISIDILTTRTT</sequence>
<proteinExistence type="predicted"/>
<name>G2GMI7_9ACTN</name>
<evidence type="ECO:0000313" key="1">
    <source>
        <dbReference type="EMBL" id="EGX55281.1"/>
    </source>
</evidence>
<dbReference type="Proteomes" id="UP000004217">
    <property type="component" value="Unassembled WGS sequence"/>
</dbReference>
<dbReference type="EMBL" id="AGBF01000245">
    <property type="protein sequence ID" value="EGX55281.1"/>
    <property type="molecule type" value="Genomic_DNA"/>
</dbReference>